<name>A0A2P2LTC9_RHIMU</name>
<sequence length="30" mass="3209">MLSGPLSPAATYGSAYIELQCLYNQLLSFG</sequence>
<protein>
    <submittedName>
        <fullName evidence="1">Uncharacterized protein</fullName>
    </submittedName>
</protein>
<reference evidence="1" key="1">
    <citation type="submission" date="2018-02" db="EMBL/GenBank/DDBJ databases">
        <title>Rhizophora mucronata_Transcriptome.</title>
        <authorList>
            <person name="Meera S.P."/>
            <person name="Sreeshan A."/>
            <person name="Augustine A."/>
        </authorList>
    </citation>
    <scope>NUCLEOTIDE SEQUENCE</scope>
    <source>
        <tissue evidence="1">Leaf</tissue>
    </source>
</reference>
<dbReference type="AlphaFoldDB" id="A0A2P2LTC9"/>
<dbReference type="EMBL" id="GGEC01040745">
    <property type="protein sequence ID" value="MBX21229.1"/>
    <property type="molecule type" value="Transcribed_RNA"/>
</dbReference>
<accession>A0A2P2LTC9</accession>
<organism evidence="1">
    <name type="scientific">Rhizophora mucronata</name>
    <name type="common">Asiatic mangrove</name>
    <dbReference type="NCBI Taxonomy" id="61149"/>
    <lineage>
        <taxon>Eukaryota</taxon>
        <taxon>Viridiplantae</taxon>
        <taxon>Streptophyta</taxon>
        <taxon>Embryophyta</taxon>
        <taxon>Tracheophyta</taxon>
        <taxon>Spermatophyta</taxon>
        <taxon>Magnoliopsida</taxon>
        <taxon>eudicotyledons</taxon>
        <taxon>Gunneridae</taxon>
        <taxon>Pentapetalae</taxon>
        <taxon>rosids</taxon>
        <taxon>fabids</taxon>
        <taxon>Malpighiales</taxon>
        <taxon>Rhizophoraceae</taxon>
        <taxon>Rhizophora</taxon>
    </lineage>
</organism>
<evidence type="ECO:0000313" key="1">
    <source>
        <dbReference type="EMBL" id="MBX21229.1"/>
    </source>
</evidence>
<proteinExistence type="predicted"/>